<reference evidence="2 3" key="1">
    <citation type="submission" date="2024-01" db="EMBL/GenBank/DDBJ databases">
        <title>The complete chloroplast genome sequence of Lithospermum erythrorhizon: insights into the phylogenetic relationship among Boraginaceae species and the maternal lineages of purple gromwells.</title>
        <authorList>
            <person name="Okada T."/>
            <person name="Watanabe K."/>
        </authorList>
    </citation>
    <scope>NUCLEOTIDE SEQUENCE [LARGE SCALE GENOMIC DNA]</scope>
</reference>
<name>A0AAV3NPW6_LITER</name>
<gene>
    <name evidence="2" type="ORF">LIER_42640</name>
</gene>
<comment type="caution">
    <text evidence="2">The sequence shown here is derived from an EMBL/GenBank/DDBJ whole genome shotgun (WGS) entry which is preliminary data.</text>
</comment>
<dbReference type="AlphaFoldDB" id="A0AAV3NPW6"/>
<proteinExistence type="predicted"/>
<dbReference type="Proteomes" id="UP001454036">
    <property type="component" value="Unassembled WGS sequence"/>
</dbReference>
<feature type="transmembrane region" description="Helical" evidence="1">
    <location>
        <begin position="59"/>
        <end position="81"/>
    </location>
</feature>
<evidence type="ECO:0000313" key="3">
    <source>
        <dbReference type="Proteomes" id="UP001454036"/>
    </source>
</evidence>
<keyword evidence="3" id="KW-1185">Reference proteome</keyword>
<accession>A0AAV3NPW6</accession>
<organism evidence="2 3">
    <name type="scientific">Lithospermum erythrorhizon</name>
    <name type="common">Purple gromwell</name>
    <name type="synonym">Lithospermum officinale var. erythrorhizon</name>
    <dbReference type="NCBI Taxonomy" id="34254"/>
    <lineage>
        <taxon>Eukaryota</taxon>
        <taxon>Viridiplantae</taxon>
        <taxon>Streptophyta</taxon>
        <taxon>Embryophyta</taxon>
        <taxon>Tracheophyta</taxon>
        <taxon>Spermatophyta</taxon>
        <taxon>Magnoliopsida</taxon>
        <taxon>eudicotyledons</taxon>
        <taxon>Gunneridae</taxon>
        <taxon>Pentapetalae</taxon>
        <taxon>asterids</taxon>
        <taxon>lamiids</taxon>
        <taxon>Boraginales</taxon>
        <taxon>Boraginaceae</taxon>
        <taxon>Boraginoideae</taxon>
        <taxon>Lithospermeae</taxon>
        <taxon>Lithospermum</taxon>
    </lineage>
</organism>
<sequence>MNECMIRSLDGQSRVEEGGENLEYHVQGKEKNSLVGFNNFSGILSVPKVVEGQQAACRMAFLALYSQIIGFASCVVTLYICRLGKEPILRYTRPGISNRTNLLL</sequence>
<dbReference type="EMBL" id="BAABME010030367">
    <property type="protein sequence ID" value="GAA0140968.1"/>
    <property type="molecule type" value="Genomic_DNA"/>
</dbReference>
<evidence type="ECO:0000256" key="1">
    <source>
        <dbReference type="SAM" id="Phobius"/>
    </source>
</evidence>
<protein>
    <submittedName>
        <fullName evidence="2">Uncharacterized protein</fullName>
    </submittedName>
</protein>
<keyword evidence="1" id="KW-0812">Transmembrane</keyword>
<keyword evidence="1" id="KW-0472">Membrane</keyword>
<evidence type="ECO:0000313" key="2">
    <source>
        <dbReference type="EMBL" id="GAA0140968.1"/>
    </source>
</evidence>
<keyword evidence="1" id="KW-1133">Transmembrane helix</keyword>